<organism evidence="1 2">
    <name type="scientific">Actinopolyspora righensis</name>
    <dbReference type="NCBI Taxonomy" id="995060"/>
    <lineage>
        <taxon>Bacteria</taxon>
        <taxon>Bacillati</taxon>
        <taxon>Actinomycetota</taxon>
        <taxon>Actinomycetes</taxon>
        <taxon>Actinopolysporales</taxon>
        <taxon>Actinopolysporaceae</taxon>
        <taxon>Actinopolyspora</taxon>
        <taxon>Actinopolyspora alba group</taxon>
    </lineage>
</organism>
<dbReference type="GO" id="GO:0003677">
    <property type="term" value="F:DNA binding"/>
    <property type="evidence" value="ECO:0007669"/>
    <property type="project" value="UniProtKB-KW"/>
</dbReference>
<name>A0A1I7BG82_9ACTN</name>
<keyword evidence="1" id="KW-0238">DNA-binding</keyword>
<reference evidence="2" key="1">
    <citation type="submission" date="2016-10" db="EMBL/GenBank/DDBJ databases">
        <authorList>
            <person name="Varghese N."/>
            <person name="Submissions S."/>
        </authorList>
    </citation>
    <scope>NUCLEOTIDE SEQUENCE [LARGE SCALE GENOMIC DNA]</scope>
    <source>
        <strain evidence="2">DSM 45501</strain>
    </source>
</reference>
<keyword evidence="2" id="KW-1185">Reference proteome</keyword>
<dbReference type="EMBL" id="FPAT01000011">
    <property type="protein sequence ID" value="SFT86170.1"/>
    <property type="molecule type" value="Genomic_DNA"/>
</dbReference>
<gene>
    <name evidence="1" type="ORF">SAMN04487904_11132</name>
</gene>
<evidence type="ECO:0000313" key="2">
    <source>
        <dbReference type="Proteomes" id="UP000199165"/>
    </source>
</evidence>
<protein>
    <submittedName>
        <fullName evidence="1">Winged helix DNA-binding domain-containing protein</fullName>
    </submittedName>
</protein>
<dbReference type="AlphaFoldDB" id="A0A1I7BG82"/>
<accession>A0A1I7BG82</accession>
<dbReference type="InterPro" id="IPR009351">
    <property type="entry name" value="AlkZ-like"/>
</dbReference>
<dbReference type="Pfam" id="PF06224">
    <property type="entry name" value="AlkZ-like"/>
    <property type="match status" value="1"/>
</dbReference>
<dbReference type="STRING" id="995060.SAMN04487904_11132"/>
<dbReference type="PANTHER" id="PTHR38479">
    <property type="entry name" value="LMO0824 PROTEIN"/>
    <property type="match status" value="1"/>
</dbReference>
<evidence type="ECO:0000313" key="1">
    <source>
        <dbReference type="EMBL" id="SFT86170.1"/>
    </source>
</evidence>
<sequence>MARAEPNATQERELGIIESALLWNWLLSRQGLAASTRFSSVVDISNATLGLHAARLPSPYTTVVARGKPPHLATHLFAADTRAHLITVRCMRKTLHTLPLKLATAAHAATRHFRERDAQRAITRAGQDMSTISATIEAITTMLGDDNLHHRTIETRLASPHRPVMVIRLALKLAWERGILTYINDTACWNKEHRTFAVTAHRYPELDTTVDRHTATRELITTYFDRYGPATINDAMWWSGLSRTAVLTAMHEASDEWIRLHTPWSTSPAYMSQSRWEEFADDPHTDTGRTGLNFLAHEDVAFKAYYETRSRYLGSLPAGQAFNQIGEVLPTIVWDGHVVGTWSWQPDKTVTYSLTGQTTPHQRNTIADHATTITDALRLGWSSTPHRLTDAQLTLL</sequence>
<dbReference type="RefSeq" id="WP_092979929.1">
    <property type="nucleotide sequence ID" value="NZ_FPAT01000011.1"/>
</dbReference>
<proteinExistence type="predicted"/>
<dbReference type="PANTHER" id="PTHR38479:SF2">
    <property type="entry name" value="WINGED HELIX DNA-BINDING DOMAIN-CONTAINING PROTEIN"/>
    <property type="match status" value="1"/>
</dbReference>
<dbReference type="Proteomes" id="UP000199165">
    <property type="component" value="Unassembled WGS sequence"/>
</dbReference>